<dbReference type="AlphaFoldDB" id="A0A5C5V9M8"/>
<dbReference type="RefSeq" id="WP_146431249.1">
    <property type="nucleotide sequence ID" value="NZ_SJPF01000002.1"/>
</dbReference>
<dbReference type="PANTHER" id="PTHR35527:SF2">
    <property type="entry name" value="HYDROLASE"/>
    <property type="match status" value="1"/>
</dbReference>
<comment type="similarity">
    <text evidence="1">Belongs to the peptidase C59 family.</text>
</comment>
<keyword evidence="3" id="KW-0732">Signal</keyword>
<evidence type="ECO:0000259" key="4">
    <source>
        <dbReference type="Pfam" id="PF02275"/>
    </source>
</evidence>
<dbReference type="SUPFAM" id="SSF56235">
    <property type="entry name" value="N-terminal nucleophile aminohydrolases (Ntn hydrolases)"/>
    <property type="match status" value="1"/>
</dbReference>
<evidence type="ECO:0000256" key="1">
    <source>
        <dbReference type="ARBA" id="ARBA00006625"/>
    </source>
</evidence>
<dbReference type="PANTHER" id="PTHR35527">
    <property type="entry name" value="CHOLOYLGLYCINE HYDROLASE"/>
    <property type="match status" value="1"/>
</dbReference>
<evidence type="ECO:0000313" key="5">
    <source>
        <dbReference type="EMBL" id="TWT34740.1"/>
    </source>
</evidence>
<organism evidence="5 6">
    <name type="scientific">Blastopirellula retiformator</name>
    <dbReference type="NCBI Taxonomy" id="2527970"/>
    <lineage>
        <taxon>Bacteria</taxon>
        <taxon>Pseudomonadati</taxon>
        <taxon>Planctomycetota</taxon>
        <taxon>Planctomycetia</taxon>
        <taxon>Pirellulales</taxon>
        <taxon>Pirellulaceae</taxon>
        <taxon>Blastopirellula</taxon>
    </lineage>
</organism>
<sequence precursor="true">MKTQNRSLARIALIAAMMATLITQPLAACTGLRLISADGGAVVGRTMEFGFDLESKVLVIPAGVRLSNTLADTAKGLSYETKYGVVGANALGMEMIVDGVNEQGLYVGSFYFPGYAGYAKLGPDNQDKALAPEDYGLWLLATCGSVAEVKQRYSEVVLVDRPIEQLGGQSFDGHFLVHDSTGASVVIEPIDGGLRIYDNPLGVITNSPTFDWHLTNLRNYINLSVSNVPPVDLEKIQLAGFGQGTGMHGLPGDSTPPSRFVRAVAYSQAANQQKTAAETVDQVFHLMNAFDIPVGSVREKDGGKVTEDYTLWTTVSDLKNVRWLFRTYGDQAVRSIDVRKAVDAADGKIQVIEMKSHQKYEDVSTNFS</sequence>
<evidence type="ECO:0000256" key="2">
    <source>
        <dbReference type="ARBA" id="ARBA00022801"/>
    </source>
</evidence>
<reference evidence="5 6" key="1">
    <citation type="submission" date="2019-02" db="EMBL/GenBank/DDBJ databases">
        <title>Deep-cultivation of Planctomycetes and their phenomic and genomic characterization uncovers novel biology.</title>
        <authorList>
            <person name="Wiegand S."/>
            <person name="Jogler M."/>
            <person name="Boedeker C."/>
            <person name="Pinto D."/>
            <person name="Vollmers J."/>
            <person name="Rivas-Marin E."/>
            <person name="Kohn T."/>
            <person name="Peeters S.H."/>
            <person name="Heuer A."/>
            <person name="Rast P."/>
            <person name="Oberbeckmann S."/>
            <person name="Bunk B."/>
            <person name="Jeske O."/>
            <person name="Meyerdierks A."/>
            <person name="Storesund J.E."/>
            <person name="Kallscheuer N."/>
            <person name="Luecker S."/>
            <person name="Lage O.M."/>
            <person name="Pohl T."/>
            <person name="Merkel B.J."/>
            <person name="Hornburger P."/>
            <person name="Mueller R.-W."/>
            <person name="Bruemmer F."/>
            <person name="Labrenz M."/>
            <person name="Spormann A.M."/>
            <person name="Op Den Camp H."/>
            <person name="Overmann J."/>
            <person name="Amann R."/>
            <person name="Jetten M.S.M."/>
            <person name="Mascher T."/>
            <person name="Medema M.H."/>
            <person name="Devos D.P."/>
            <person name="Kaster A.-K."/>
            <person name="Ovreas L."/>
            <person name="Rohde M."/>
            <person name="Galperin M.Y."/>
            <person name="Jogler C."/>
        </authorList>
    </citation>
    <scope>NUCLEOTIDE SEQUENCE [LARGE SCALE GENOMIC DNA]</scope>
    <source>
        <strain evidence="5 6">Enr8</strain>
    </source>
</reference>
<name>A0A5C5V9M8_9BACT</name>
<protein>
    <submittedName>
        <fullName evidence="5">Choloylglycine hydrolase</fullName>
        <ecNumber evidence="5">3.5.1.24</ecNumber>
    </submittedName>
</protein>
<dbReference type="Pfam" id="PF02275">
    <property type="entry name" value="CBAH"/>
    <property type="match status" value="1"/>
</dbReference>
<accession>A0A5C5V9M8</accession>
<dbReference type="Gene3D" id="3.60.60.10">
    <property type="entry name" value="Penicillin V Acylase, Chain A"/>
    <property type="match status" value="1"/>
</dbReference>
<dbReference type="Proteomes" id="UP000318878">
    <property type="component" value="Unassembled WGS sequence"/>
</dbReference>
<dbReference type="CDD" id="cd00542">
    <property type="entry name" value="Ntn_PVA"/>
    <property type="match status" value="1"/>
</dbReference>
<dbReference type="InterPro" id="IPR029132">
    <property type="entry name" value="CBAH/NAAA_C"/>
</dbReference>
<dbReference type="InterPro" id="IPR029055">
    <property type="entry name" value="Ntn_hydrolases_N"/>
</dbReference>
<feature type="chain" id="PRO_5022796433" evidence="3">
    <location>
        <begin position="28"/>
        <end position="368"/>
    </location>
</feature>
<dbReference type="InterPro" id="IPR052193">
    <property type="entry name" value="Peptidase_C59"/>
</dbReference>
<feature type="signal peptide" evidence="3">
    <location>
        <begin position="1"/>
        <end position="27"/>
    </location>
</feature>
<keyword evidence="2 5" id="KW-0378">Hydrolase</keyword>
<evidence type="ECO:0000313" key="6">
    <source>
        <dbReference type="Proteomes" id="UP000318878"/>
    </source>
</evidence>
<proteinExistence type="inferred from homology"/>
<gene>
    <name evidence="5" type="primary">cbh</name>
    <name evidence="5" type="ORF">Enr8_21540</name>
</gene>
<feature type="domain" description="Choloylglycine hydrolase/NAAA C-terminal" evidence="4">
    <location>
        <begin position="29"/>
        <end position="340"/>
    </location>
</feature>
<dbReference type="EC" id="3.5.1.24" evidence="5"/>
<dbReference type="EMBL" id="SJPF01000002">
    <property type="protein sequence ID" value="TWT34740.1"/>
    <property type="molecule type" value="Genomic_DNA"/>
</dbReference>
<keyword evidence="6" id="KW-1185">Reference proteome</keyword>
<comment type="caution">
    <text evidence="5">The sequence shown here is derived from an EMBL/GenBank/DDBJ whole genome shotgun (WGS) entry which is preliminary data.</text>
</comment>
<evidence type="ECO:0000256" key="3">
    <source>
        <dbReference type="SAM" id="SignalP"/>
    </source>
</evidence>
<dbReference type="OrthoDB" id="9794717at2"/>
<dbReference type="GO" id="GO:0045302">
    <property type="term" value="F:choloylglycine hydrolase activity"/>
    <property type="evidence" value="ECO:0007669"/>
    <property type="project" value="UniProtKB-EC"/>
</dbReference>